<feature type="binding site" evidence="8">
    <location>
        <begin position="105"/>
        <end position="107"/>
    </location>
    <ligand>
        <name>substrate</name>
    </ligand>
</feature>
<comment type="caution">
    <text evidence="10">The sequence shown here is derived from an EMBL/GenBank/DDBJ whole genome shotgun (WGS) entry which is preliminary data.</text>
</comment>
<keyword evidence="4 8" id="KW-0378">Hydrolase</keyword>
<dbReference type="GO" id="GO:0006226">
    <property type="term" value="P:dUMP biosynthetic process"/>
    <property type="evidence" value="ECO:0007669"/>
    <property type="project" value="UniProtKB-UniRule"/>
</dbReference>
<gene>
    <name evidence="8" type="primary">dut</name>
    <name evidence="10" type="ORF">EDL96_03955</name>
</gene>
<dbReference type="GO" id="GO:0004170">
    <property type="term" value="F:dUTP diphosphatase activity"/>
    <property type="evidence" value="ECO:0007669"/>
    <property type="project" value="UniProtKB-UniRule"/>
</dbReference>
<accession>A0A3N3ZRI5</accession>
<dbReference type="UniPathway" id="UPA00610">
    <property type="reaction ID" value="UER00666"/>
</dbReference>
<dbReference type="InterPro" id="IPR036157">
    <property type="entry name" value="dUTPase-like_sf"/>
</dbReference>
<dbReference type="CDD" id="cd07557">
    <property type="entry name" value="trimeric_dUTPase"/>
    <property type="match status" value="1"/>
</dbReference>
<comment type="catalytic activity">
    <reaction evidence="7 8">
        <text>dUTP + H2O = dUMP + diphosphate + H(+)</text>
        <dbReference type="Rhea" id="RHEA:10248"/>
        <dbReference type="ChEBI" id="CHEBI:15377"/>
        <dbReference type="ChEBI" id="CHEBI:15378"/>
        <dbReference type="ChEBI" id="CHEBI:33019"/>
        <dbReference type="ChEBI" id="CHEBI:61555"/>
        <dbReference type="ChEBI" id="CHEBI:246422"/>
        <dbReference type="EC" id="3.6.1.23"/>
    </reaction>
</comment>
<keyword evidence="5 8" id="KW-0460">Magnesium</keyword>
<evidence type="ECO:0000256" key="3">
    <source>
        <dbReference type="ARBA" id="ARBA00022723"/>
    </source>
</evidence>
<evidence type="ECO:0000256" key="8">
    <source>
        <dbReference type="HAMAP-Rule" id="MF_00116"/>
    </source>
</evidence>
<dbReference type="GO" id="GO:0046081">
    <property type="term" value="P:dUTP catabolic process"/>
    <property type="evidence" value="ECO:0007669"/>
    <property type="project" value="InterPro"/>
</dbReference>
<protein>
    <recommendedName>
        <fullName evidence="8">Deoxyuridine 5'-triphosphate nucleotidohydrolase</fullName>
        <shortName evidence="8">dUTPase</shortName>
        <ecNumber evidence="8">3.6.1.23</ecNumber>
    </recommendedName>
    <alternativeName>
        <fullName evidence="8">dUTP pyrophosphatase</fullName>
    </alternativeName>
</protein>
<feature type="binding site" evidence="8">
    <location>
        <position position="118"/>
    </location>
    <ligand>
        <name>substrate</name>
    </ligand>
</feature>
<evidence type="ECO:0000259" key="9">
    <source>
        <dbReference type="Pfam" id="PF00692"/>
    </source>
</evidence>
<dbReference type="InterPro" id="IPR008181">
    <property type="entry name" value="dUTPase"/>
</dbReference>
<evidence type="ECO:0000313" key="11">
    <source>
        <dbReference type="Proteomes" id="UP000270616"/>
    </source>
</evidence>
<proteinExistence type="inferred from homology"/>
<comment type="cofactor">
    <cofactor evidence="1 8">
        <name>Mg(2+)</name>
        <dbReference type="ChEBI" id="CHEBI:18420"/>
    </cofactor>
</comment>
<dbReference type="AlphaFoldDB" id="A0A3N3ZRI5"/>
<dbReference type="InterPro" id="IPR033704">
    <property type="entry name" value="dUTPase_trimeric"/>
</dbReference>
<dbReference type="InterPro" id="IPR029054">
    <property type="entry name" value="dUTPase-like"/>
</dbReference>
<comment type="similarity">
    <text evidence="2 8">Belongs to the dUTPase family.</text>
</comment>
<evidence type="ECO:0000256" key="1">
    <source>
        <dbReference type="ARBA" id="ARBA00001946"/>
    </source>
</evidence>
<dbReference type="GO" id="GO:0000287">
    <property type="term" value="F:magnesium ion binding"/>
    <property type="evidence" value="ECO:0007669"/>
    <property type="project" value="UniProtKB-UniRule"/>
</dbReference>
<evidence type="ECO:0000256" key="6">
    <source>
        <dbReference type="ARBA" id="ARBA00023080"/>
    </source>
</evidence>
<evidence type="ECO:0000313" key="10">
    <source>
        <dbReference type="EMBL" id="ROZ63946.1"/>
    </source>
</evidence>
<reference evidence="10 11" key="1">
    <citation type="submission" date="2018-10" db="EMBL/GenBank/DDBJ databases">
        <title>Kocuria sp. M5W7-7, whole genome shotgun sequence.</title>
        <authorList>
            <person name="Tuo L."/>
        </authorList>
    </citation>
    <scope>NUCLEOTIDE SEQUENCE [LARGE SCALE GENOMIC DNA]</scope>
    <source>
        <strain evidence="10 11">M5W7-7</strain>
    </source>
</reference>
<dbReference type="PANTHER" id="PTHR11241">
    <property type="entry name" value="DEOXYURIDINE 5'-TRIPHOSPHATE NUCLEOTIDOHYDROLASE"/>
    <property type="match status" value="1"/>
</dbReference>
<name>A0A3N3ZRI5_9MICC</name>
<feature type="binding site" evidence="8">
    <location>
        <begin position="122"/>
        <end position="124"/>
    </location>
    <ligand>
        <name>substrate</name>
    </ligand>
</feature>
<dbReference type="PANTHER" id="PTHR11241:SF0">
    <property type="entry name" value="DEOXYURIDINE 5'-TRIPHOSPHATE NUCLEOTIDOHYDROLASE"/>
    <property type="match status" value="1"/>
</dbReference>
<dbReference type="Proteomes" id="UP000270616">
    <property type="component" value="Unassembled WGS sequence"/>
</dbReference>
<dbReference type="NCBIfam" id="TIGR00576">
    <property type="entry name" value="dut"/>
    <property type="match status" value="1"/>
</dbReference>
<evidence type="ECO:0000256" key="2">
    <source>
        <dbReference type="ARBA" id="ARBA00006581"/>
    </source>
</evidence>
<dbReference type="Pfam" id="PF00692">
    <property type="entry name" value="dUTPase"/>
    <property type="match status" value="1"/>
</dbReference>
<dbReference type="OrthoDB" id="9809956at2"/>
<evidence type="ECO:0000256" key="4">
    <source>
        <dbReference type="ARBA" id="ARBA00022801"/>
    </source>
</evidence>
<keyword evidence="3 8" id="KW-0479">Metal-binding</keyword>
<dbReference type="Gene3D" id="2.70.40.10">
    <property type="match status" value="1"/>
</dbReference>
<comment type="function">
    <text evidence="8">This enzyme is involved in nucleotide metabolism: it produces dUMP, the immediate precursor of thymidine nucleotides and it decreases the intracellular concentration of dUTP so that uracil cannot be incorporated into DNA.</text>
</comment>
<dbReference type="EMBL" id="RKMF01000004">
    <property type="protein sequence ID" value="ROZ63946.1"/>
    <property type="molecule type" value="Genomic_DNA"/>
</dbReference>
<comment type="pathway">
    <text evidence="8">Pyrimidine metabolism; dUMP biosynthesis; dUMP from dCTP (dUTP route): step 2/2.</text>
</comment>
<evidence type="ECO:0000256" key="5">
    <source>
        <dbReference type="ARBA" id="ARBA00022842"/>
    </source>
</evidence>
<keyword evidence="11" id="KW-1185">Reference proteome</keyword>
<keyword evidence="6 8" id="KW-0546">Nucleotide metabolism</keyword>
<dbReference type="FunFam" id="2.70.40.10:FF:000008">
    <property type="entry name" value="Deoxyuridine 5'-triphosphate nucleotidohydrolase"/>
    <property type="match status" value="1"/>
</dbReference>
<dbReference type="NCBIfam" id="NF001862">
    <property type="entry name" value="PRK00601.1"/>
    <property type="match status" value="1"/>
</dbReference>
<organism evidence="10 11">
    <name type="scientific">Kocuria soli</name>
    <dbReference type="NCBI Taxonomy" id="2485125"/>
    <lineage>
        <taxon>Bacteria</taxon>
        <taxon>Bacillati</taxon>
        <taxon>Actinomycetota</taxon>
        <taxon>Actinomycetes</taxon>
        <taxon>Micrococcales</taxon>
        <taxon>Micrococcaceae</taxon>
        <taxon>Kocuria</taxon>
    </lineage>
</organism>
<dbReference type="EC" id="3.6.1.23" evidence="8"/>
<comment type="caution">
    <text evidence="8">Lacks conserved residue(s) required for the propagation of feature annotation.</text>
</comment>
<evidence type="ECO:0000256" key="7">
    <source>
        <dbReference type="ARBA" id="ARBA00047686"/>
    </source>
</evidence>
<dbReference type="SUPFAM" id="SSF51283">
    <property type="entry name" value="dUTPase-like"/>
    <property type="match status" value="1"/>
</dbReference>
<dbReference type="HAMAP" id="MF_00116">
    <property type="entry name" value="dUTPase_bact"/>
    <property type="match status" value="1"/>
</dbReference>
<feature type="domain" description="dUTPase-like" evidence="9">
    <location>
        <begin position="57"/>
        <end position="185"/>
    </location>
</feature>
<sequence>MSWVSCSHALAGARRRLEWGTVFDDYQNPTEVAPSQTRTAPERLPLKVRRLDPGLPLPVHARPGDAGMDLRAREDVVLEPGQRALIPTGVAIAIPEGWAGFVNPRSGLAAKHGITVVNAPGTVDAGYRGEIKVTLLNTDPTQTFEIARGDRIAQLVVQRVAMVEVQEVEELDQTERGDRGFGSSGRD</sequence>